<proteinExistence type="inferred from homology"/>
<dbReference type="RefSeq" id="WP_067704324.1">
    <property type="nucleotide sequence ID" value="NZ_LLZH01000318.1"/>
</dbReference>
<evidence type="ECO:0000313" key="7">
    <source>
        <dbReference type="EMBL" id="KUL24852.1"/>
    </source>
</evidence>
<comment type="caution">
    <text evidence="7">The sequence shown here is derived from an EMBL/GenBank/DDBJ whole genome shotgun (WGS) entry which is preliminary data.</text>
</comment>
<dbReference type="SUPFAM" id="SSF53822">
    <property type="entry name" value="Periplasmic binding protein-like I"/>
    <property type="match status" value="1"/>
</dbReference>
<keyword evidence="8" id="KW-1185">Reference proteome</keyword>
<evidence type="ECO:0000256" key="3">
    <source>
        <dbReference type="ARBA" id="ARBA00022729"/>
    </source>
</evidence>
<keyword evidence="3 5" id="KW-0732">Signal</keyword>
<feature type="domain" description="Leucine-binding protein" evidence="6">
    <location>
        <begin position="42"/>
        <end position="373"/>
    </location>
</feature>
<dbReference type="OrthoDB" id="9772589at2"/>
<comment type="similarity">
    <text evidence="1">Belongs to the leucine-binding protein family.</text>
</comment>
<evidence type="ECO:0000256" key="4">
    <source>
        <dbReference type="ARBA" id="ARBA00022970"/>
    </source>
</evidence>
<feature type="chain" id="PRO_5007151198" evidence="5">
    <location>
        <begin position="26"/>
        <end position="385"/>
    </location>
</feature>
<accession>A0A117MM20</accession>
<dbReference type="PANTHER" id="PTHR47151:SF2">
    <property type="entry name" value="AMINO ACID BINDING PROTEIN"/>
    <property type="match status" value="1"/>
</dbReference>
<feature type="signal peptide" evidence="5">
    <location>
        <begin position="1"/>
        <end position="25"/>
    </location>
</feature>
<keyword evidence="4" id="KW-0029">Amino-acid transport</keyword>
<keyword evidence="2" id="KW-0813">Transport</keyword>
<name>A0A117MM20_9ACTN</name>
<evidence type="ECO:0000256" key="2">
    <source>
        <dbReference type="ARBA" id="ARBA00022448"/>
    </source>
</evidence>
<dbReference type="PROSITE" id="PS51257">
    <property type="entry name" value="PROKAR_LIPOPROTEIN"/>
    <property type="match status" value="1"/>
</dbReference>
<dbReference type="InterPro" id="IPR028081">
    <property type="entry name" value="Leu-bd"/>
</dbReference>
<dbReference type="PANTHER" id="PTHR47151">
    <property type="entry name" value="LEU/ILE/VAL-BINDING ABC TRANSPORTER SUBUNIT"/>
    <property type="match status" value="1"/>
</dbReference>
<dbReference type="Gene3D" id="3.40.50.2300">
    <property type="match status" value="2"/>
</dbReference>
<dbReference type="EMBL" id="LLZH01000318">
    <property type="protein sequence ID" value="KUL24852.1"/>
    <property type="molecule type" value="Genomic_DNA"/>
</dbReference>
<evidence type="ECO:0000313" key="8">
    <source>
        <dbReference type="Proteomes" id="UP000053244"/>
    </source>
</evidence>
<organism evidence="7 8">
    <name type="scientific">Actinoplanes awajinensis subsp. mycoplanecinus</name>
    <dbReference type="NCBI Taxonomy" id="135947"/>
    <lineage>
        <taxon>Bacteria</taxon>
        <taxon>Bacillati</taxon>
        <taxon>Actinomycetota</taxon>
        <taxon>Actinomycetes</taxon>
        <taxon>Micromonosporales</taxon>
        <taxon>Micromonosporaceae</taxon>
        <taxon>Actinoplanes</taxon>
    </lineage>
</organism>
<dbReference type="InterPro" id="IPR028082">
    <property type="entry name" value="Peripla_BP_I"/>
</dbReference>
<dbReference type="InterPro" id="IPR000709">
    <property type="entry name" value="Leu_Ile_Val-bd"/>
</dbReference>
<dbReference type="AlphaFoldDB" id="A0A117MM20"/>
<dbReference type="Proteomes" id="UP000053244">
    <property type="component" value="Unassembled WGS sequence"/>
</dbReference>
<reference evidence="7 8" key="1">
    <citation type="submission" date="2015-10" db="EMBL/GenBank/DDBJ databases">
        <authorList>
            <person name="Gilbert D.G."/>
        </authorList>
    </citation>
    <scope>NUCLEOTIDE SEQUENCE [LARGE SCALE GENOMIC DNA]</scope>
    <source>
        <strain evidence="7 8">NRRL B-16712</strain>
    </source>
</reference>
<dbReference type="PRINTS" id="PR00337">
    <property type="entry name" value="LEUILEVALBP"/>
</dbReference>
<sequence>MKQALARAIGGVAMIGLLAVSAACADDSSGSGDTATGSTCDLKIAFFGALTGGNAQLGINIRDGAKLAVDQYNTKNADCKVGLVEKDSAGDPAQASGLATSLVADTKLLGVVGPAFSGESKVANPILSKEGVVIITPSATNPALATQGDKTFHRGLGNDASQGPGAANYIKTVLKAQKVFVVDDASEYGKGLADQVKQVLGATVVDSAVVKEQQVDFGAVIDQVKGSAADAIFWGGYYREASPFLKQYRDAGGKAKFIAGDGVKDQAFVDGAGAANAEGAILTCPCVPPEKAGGTFAADYKAATGREAGTYSAEAFDAANIMLEGIKAGNTTRDKLETFVDSYQGQGVTTKFKFQENGEIDPASVAVWAYKVEGGKVVAEQETPK</sequence>
<evidence type="ECO:0000256" key="5">
    <source>
        <dbReference type="SAM" id="SignalP"/>
    </source>
</evidence>
<dbReference type="CDD" id="cd06342">
    <property type="entry name" value="PBP1_ABC_LIVBP-like"/>
    <property type="match status" value="1"/>
</dbReference>
<dbReference type="GO" id="GO:0006865">
    <property type="term" value="P:amino acid transport"/>
    <property type="evidence" value="ECO:0007669"/>
    <property type="project" value="UniProtKB-KW"/>
</dbReference>
<evidence type="ECO:0000259" key="6">
    <source>
        <dbReference type="Pfam" id="PF13458"/>
    </source>
</evidence>
<dbReference type="Pfam" id="PF13458">
    <property type="entry name" value="Peripla_BP_6"/>
    <property type="match status" value="1"/>
</dbReference>
<evidence type="ECO:0000256" key="1">
    <source>
        <dbReference type="ARBA" id="ARBA00010062"/>
    </source>
</evidence>
<gene>
    <name evidence="7" type="ORF">ADL15_41920</name>
</gene>
<protein>
    <submittedName>
        <fullName evidence="7">Transporter</fullName>
    </submittedName>
</protein>